<feature type="transmembrane region" description="Helical" evidence="1">
    <location>
        <begin position="115"/>
        <end position="137"/>
    </location>
</feature>
<protein>
    <submittedName>
        <fullName evidence="2">Uncharacterized protein</fullName>
    </submittedName>
</protein>
<evidence type="ECO:0000313" key="2">
    <source>
        <dbReference type="EMBL" id="KAE9408573.1"/>
    </source>
</evidence>
<gene>
    <name evidence="2" type="ORF">BT96DRAFT_985454</name>
</gene>
<accession>A0A6A4IFR8</accession>
<dbReference type="EMBL" id="ML769390">
    <property type="protein sequence ID" value="KAE9408573.1"/>
    <property type="molecule type" value="Genomic_DNA"/>
</dbReference>
<dbReference type="Proteomes" id="UP000799118">
    <property type="component" value="Unassembled WGS sequence"/>
</dbReference>
<keyword evidence="1" id="KW-0472">Membrane</keyword>
<reference evidence="2" key="1">
    <citation type="journal article" date="2019" name="Environ. Microbiol.">
        <title>Fungal ecological strategies reflected in gene transcription - a case study of two litter decomposers.</title>
        <authorList>
            <person name="Barbi F."/>
            <person name="Kohler A."/>
            <person name="Barry K."/>
            <person name="Baskaran P."/>
            <person name="Daum C."/>
            <person name="Fauchery L."/>
            <person name="Ihrmark K."/>
            <person name="Kuo A."/>
            <person name="LaButti K."/>
            <person name="Lipzen A."/>
            <person name="Morin E."/>
            <person name="Grigoriev I.V."/>
            <person name="Henrissat B."/>
            <person name="Lindahl B."/>
            <person name="Martin F."/>
        </authorList>
    </citation>
    <scope>NUCLEOTIDE SEQUENCE</scope>
    <source>
        <strain evidence="2">JB14</strain>
    </source>
</reference>
<feature type="transmembrane region" description="Helical" evidence="1">
    <location>
        <begin position="91"/>
        <end position="109"/>
    </location>
</feature>
<keyword evidence="1" id="KW-0812">Transmembrane</keyword>
<keyword evidence="3" id="KW-1185">Reference proteome</keyword>
<evidence type="ECO:0000313" key="3">
    <source>
        <dbReference type="Proteomes" id="UP000799118"/>
    </source>
</evidence>
<dbReference type="AlphaFoldDB" id="A0A6A4IFR8"/>
<evidence type="ECO:0000256" key="1">
    <source>
        <dbReference type="SAM" id="Phobius"/>
    </source>
</evidence>
<name>A0A6A4IFR8_9AGAR</name>
<proteinExistence type="predicted"/>
<keyword evidence="1" id="KW-1133">Transmembrane helix</keyword>
<sequence length="214" mass="23283">MAVTTGICEHLYVGAKRQTTCRPLRPRLLPRFLHGWDSVFEVTKGGMGPSAIPPAYSLEQGSDPVVEQTPRGSKTFMELGRVRTPSYSTSWAAFVALFIQWGITVHRLLYTSSGLGGSGGALISGIVATMSWLLLVFSSATVMQRLEYNSNPEKCSSIAWTSDHHLPVGQGIAIVNAAWLMLSISGRFKHVGRYPTNRMTVGAKRMPVDITISG</sequence>
<organism evidence="2 3">
    <name type="scientific">Gymnopus androsaceus JB14</name>
    <dbReference type="NCBI Taxonomy" id="1447944"/>
    <lineage>
        <taxon>Eukaryota</taxon>
        <taxon>Fungi</taxon>
        <taxon>Dikarya</taxon>
        <taxon>Basidiomycota</taxon>
        <taxon>Agaricomycotina</taxon>
        <taxon>Agaricomycetes</taxon>
        <taxon>Agaricomycetidae</taxon>
        <taxon>Agaricales</taxon>
        <taxon>Marasmiineae</taxon>
        <taxon>Omphalotaceae</taxon>
        <taxon>Gymnopus</taxon>
    </lineage>
</organism>